<comment type="caution">
    <text evidence="3">The sequence shown here is derived from an EMBL/GenBank/DDBJ whole genome shotgun (WGS) entry which is preliminary data.</text>
</comment>
<proteinExistence type="predicted"/>
<dbReference type="InterPro" id="IPR025645">
    <property type="entry name" value="DUF4349"/>
</dbReference>
<evidence type="ECO:0000313" key="3">
    <source>
        <dbReference type="EMBL" id="MBC9249808.1"/>
    </source>
</evidence>
<sequence>MKTYLKHWAGLALLATLVVLGGCSSKGGEAYGGAPAAEAALSAPLQSKTAGRLLVWTADFSLEVADVAKARQQLSERIIGLGGYVEETSEYGSDRQSFVFRVPKDRFEAALSSVEQSGKVLARHVKGEDVTEQYVDVETRLNNNKGLRDRLRALLAQAKDVKDILQIESELNRVQSEIDSMEARMRILKDQIQMSTLKVSLSQTEPPKPATIYGPLGYLYKGAEWFVTKLFIIRE</sequence>
<reference evidence="3 4" key="1">
    <citation type="submission" date="2016-06" db="EMBL/GenBank/DDBJ databases">
        <authorList>
            <person name="Ramos C."/>
            <person name="Pintado A."/>
            <person name="Crespo-Gomez J.I."/>
        </authorList>
    </citation>
    <scope>NUCLEOTIDE SEQUENCE [LARGE SCALE GENOMIC DNA]</scope>
    <source>
        <strain evidence="3 4">AVO110</strain>
    </source>
</reference>
<accession>A0ABR7S079</accession>
<gene>
    <name evidence="3" type="ORF">A9179_05920</name>
</gene>
<organism evidence="3 4">
    <name type="scientific">Aquipseudomonas alcaligenes</name>
    <name type="common">Pseudomonas alcaligenes</name>
    <dbReference type="NCBI Taxonomy" id="43263"/>
    <lineage>
        <taxon>Bacteria</taxon>
        <taxon>Pseudomonadati</taxon>
        <taxon>Pseudomonadota</taxon>
        <taxon>Gammaproteobacteria</taxon>
        <taxon>Pseudomonadales</taxon>
        <taxon>Pseudomonadaceae</taxon>
        <taxon>Aquipseudomonas</taxon>
    </lineage>
</organism>
<dbReference type="Proteomes" id="UP000744555">
    <property type="component" value="Unassembled WGS sequence"/>
</dbReference>
<evidence type="ECO:0000256" key="1">
    <source>
        <dbReference type="SAM" id="Coils"/>
    </source>
</evidence>
<dbReference type="RefSeq" id="WP_187804921.1">
    <property type="nucleotide sequence ID" value="NZ_LZEU01000001.1"/>
</dbReference>
<feature type="domain" description="DUF4349" evidence="2">
    <location>
        <begin position="52"/>
        <end position="211"/>
    </location>
</feature>
<protein>
    <recommendedName>
        <fullName evidence="2">DUF4349 domain-containing protein</fullName>
    </recommendedName>
</protein>
<dbReference type="EMBL" id="LZEU01000001">
    <property type="protein sequence ID" value="MBC9249808.1"/>
    <property type="molecule type" value="Genomic_DNA"/>
</dbReference>
<evidence type="ECO:0000313" key="4">
    <source>
        <dbReference type="Proteomes" id="UP000744555"/>
    </source>
</evidence>
<feature type="coiled-coil region" evidence="1">
    <location>
        <begin position="148"/>
        <end position="191"/>
    </location>
</feature>
<evidence type="ECO:0000259" key="2">
    <source>
        <dbReference type="Pfam" id="PF14257"/>
    </source>
</evidence>
<dbReference type="PROSITE" id="PS51257">
    <property type="entry name" value="PROKAR_LIPOPROTEIN"/>
    <property type="match status" value="1"/>
</dbReference>
<name>A0ABR7S079_AQUAC</name>
<keyword evidence="1" id="KW-0175">Coiled coil</keyword>
<keyword evidence="4" id="KW-1185">Reference proteome</keyword>
<dbReference type="Pfam" id="PF14257">
    <property type="entry name" value="DUF4349"/>
    <property type="match status" value="1"/>
</dbReference>